<feature type="chain" id="PRO_5023103936" evidence="2">
    <location>
        <begin position="21"/>
        <end position="655"/>
    </location>
</feature>
<evidence type="ECO:0000256" key="2">
    <source>
        <dbReference type="SAM" id="SignalP"/>
    </source>
</evidence>
<dbReference type="AlphaFoldDB" id="A0A5C5V1Y0"/>
<evidence type="ECO:0000256" key="1">
    <source>
        <dbReference type="ARBA" id="ARBA00022729"/>
    </source>
</evidence>
<name>A0A5C5V1Y0_9BACT</name>
<dbReference type="OrthoDB" id="236649at2"/>
<dbReference type="PANTHER" id="PTHR43037">
    <property type="entry name" value="UNNAMED PRODUCT-RELATED"/>
    <property type="match status" value="1"/>
</dbReference>
<organism evidence="3 4">
    <name type="scientific">Blastopirellula retiformator</name>
    <dbReference type="NCBI Taxonomy" id="2527970"/>
    <lineage>
        <taxon>Bacteria</taxon>
        <taxon>Pseudomonadati</taxon>
        <taxon>Planctomycetota</taxon>
        <taxon>Planctomycetia</taxon>
        <taxon>Pirellulales</taxon>
        <taxon>Pirellulaceae</taxon>
        <taxon>Blastopirellula</taxon>
    </lineage>
</organism>
<dbReference type="RefSeq" id="WP_146434579.1">
    <property type="nucleotide sequence ID" value="NZ_SJPF01000004.1"/>
</dbReference>
<accession>A0A5C5V1Y0</accession>
<dbReference type="SUPFAM" id="SSF53474">
    <property type="entry name" value="alpha/beta-Hydrolases"/>
    <property type="match status" value="1"/>
</dbReference>
<evidence type="ECO:0000313" key="3">
    <source>
        <dbReference type="EMBL" id="TWT31989.1"/>
    </source>
</evidence>
<reference evidence="3 4" key="1">
    <citation type="submission" date="2019-02" db="EMBL/GenBank/DDBJ databases">
        <title>Deep-cultivation of Planctomycetes and their phenomic and genomic characterization uncovers novel biology.</title>
        <authorList>
            <person name="Wiegand S."/>
            <person name="Jogler M."/>
            <person name="Boedeker C."/>
            <person name="Pinto D."/>
            <person name="Vollmers J."/>
            <person name="Rivas-Marin E."/>
            <person name="Kohn T."/>
            <person name="Peeters S.H."/>
            <person name="Heuer A."/>
            <person name="Rast P."/>
            <person name="Oberbeckmann S."/>
            <person name="Bunk B."/>
            <person name="Jeske O."/>
            <person name="Meyerdierks A."/>
            <person name="Storesund J.E."/>
            <person name="Kallscheuer N."/>
            <person name="Luecker S."/>
            <person name="Lage O.M."/>
            <person name="Pohl T."/>
            <person name="Merkel B.J."/>
            <person name="Hornburger P."/>
            <person name="Mueller R.-W."/>
            <person name="Bruemmer F."/>
            <person name="Labrenz M."/>
            <person name="Spormann A.M."/>
            <person name="Op Den Camp H."/>
            <person name="Overmann J."/>
            <person name="Amann R."/>
            <person name="Jetten M.S.M."/>
            <person name="Mascher T."/>
            <person name="Medema M.H."/>
            <person name="Devos D.P."/>
            <person name="Kaster A.-K."/>
            <person name="Ovreas L."/>
            <person name="Rohde M."/>
            <person name="Galperin M.Y."/>
            <person name="Jogler C."/>
        </authorList>
    </citation>
    <scope>NUCLEOTIDE SEQUENCE [LARGE SCALE GENOMIC DNA]</scope>
    <source>
        <strain evidence="3 4">Enr8</strain>
    </source>
</reference>
<protein>
    <submittedName>
        <fullName evidence="3">Alpha/beta hydrolase family protein</fullName>
    </submittedName>
</protein>
<dbReference type="PANTHER" id="PTHR43037:SF1">
    <property type="entry name" value="BLL1128 PROTEIN"/>
    <property type="match status" value="1"/>
</dbReference>
<evidence type="ECO:0000313" key="4">
    <source>
        <dbReference type="Proteomes" id="UP000318878"/>
    </source>
</evidence>
<dbReference type="InterPro" id="IPR050955">
    <property type="entry name" value="Plant_Biomass_Hydrol_Est"/>
</dbReference>
<keyword evidence="1 2" id="KW-0732">Signal</keyword>
<keyword evidence="4" id="KW-1185">Reference proteome</keyword>
<dbReference type="Gene3D" id="3.40.50.1820">
    <property type="entry name" value="alpha/beta hydrolase"/>
    <property type="match status" value="1"/>
</dbReference>
<dbReference type="Proteomes" id="UP000318878">
    <property type="component" value="Unassembled WGS sequence"/>
</dbReference>
<proteinExistence type="predicted"/>
<gene>
    <name evidence="3" type="ORF">Enr8_39150</name>
</gene>
<sequence precursor="true">MIRSAWSVLLLLSIASAGLAQDPIPPIKRLLPPPGIEIGGKVKKELTTRLKQLQQKLAAIESNPLAVDAEIYLKAVSLALRNGEFYKPKDVDVARAALDKAQQRIEQIEAGKADWPKAGGLLVRGYRSPIDDSVQPYGLHIPAKLDRSNPVPLYVWLHGRGDKETDLYFLANREKSKGYVAPDDAITLHPFGRQCIGFKSAGEIDVLDAIEDVKRRYSIDADRIVLMGFSMGGAGAWHLGAHYADDWVAISPGAGFAETARYQNLKPTNYPPSYTQTLWGCYDVPDYVRNLLNQPVIAYSGEIDKQIQAARVMEEAYAAEGKKLLHLIGPKTAHKYEPETLKTLLGQIKEFRDAGLNRTPSEVSLQTRTLRYPRMHWVEALRLDEHWRDSRIDAKVAWPDSVTISTKNIAALALHLQKIPAGFVVDIDGEKLKVEDAPADDAPLTLVKSDGKWSLGPVADDAALAKQTGLQGPIDDVFLEPFLVVVPREKSTNAKLQQWLEFEIAHFDDRWQALFRGKPRWKYEDQITPADIAKYHLIAWGTPSTNQVIRDSLAKLPLTWNADEVKIAGQSFSAKTHVPLMIFPNPQNPQKYLVLNSGPTFRELDDSSNSRQNPQLPDWAVIDITTPPDGKTPGKVAAADFFDEAWQAKPAVSAK</sequence>
<comment type="caution">
    <text evidence="3">The sequence shown here is derived from an EMBL/GenBank/DDBJ whole genome shotgun (WGS) entry which is preliminary data.</text>
</comment>
<dbReference type="GO" id="GO:0016787">
    <property type="term" value="F:hydrolase activity"/>
    <property type="evidence" value="ECO:0007669"/>
    <property type="project" value="UniProtKB-KW"/>
</dbReference>
<dbReference type="InterPro" id="IPR029058">
    <property type="entry name" value="AB_hydrolase_fold"/>
</dbReference>
<keyword evidence="3" id="KW-0378">Hydrolase</keyword>
<dbReference type="EMBL" id="SJPF01000004">
    <property type="protein sequence ID" value="TWT31989.1"/>
    <property type="molecule type" value="Genomic_DNA"/>
</dbReference>
<feature type="signal peptide" evidence="2">
    <location>
        <begin position="1"/>
        <end position="20"/>
    </location>
</feature>